<dbReference type="InterPro" id="IPR005522">
    <property type="entry name" value="IPK"/>
</dbReference>
<organism evidence="4 5">
    <name type="scientific">Streptomyces hirsutus</name>
    <dbReference type="NCBI Taxonomy" id="35620"/>
    <lineage>
        <taxon>Bacteria</taxon>
        <taxon>Bacillati</taxon>
        <taxon>Actinomycetota</taxon>
        <taxon>Actinomycetes</taxon>
        <taxon>Kitasatosporales</taxon>
        <taxon>Streptomycetaceae</taxon>
        <taxon>Streptomyces</taxon>
    </lineage>
</organism>
<evidence type="ECO:0000256" key="3">
    <source>
        <dbReference type="SAM" id="MobiDB-lite"/>
    </source>
</evidence>
<name>A0ABZ1GZB8_9ACTN</name>
<dbReference type="Gene3D" id="3.30.470.160">
    <property type="entry name" value="Inositol polyphosphate kinase"/>
    <property type="match status" value="1"/>
</dbReference>
<evidence type="ECO:0000313" key="4">
    <source>
        <dbReference type="EMBL" id="WSD10506.1"/>
    </source>
</evidence>
<proteinExistence type="predicted"/>
<feature type="region of interest" description="Disordered" evidence="3">
    <location>
        <begin position="319"/>
        <end position="356"/>
    </location>
</feature>
<dbReference type="RefSeq" id="WP_326756209.1">
    <property type="nucleotide sequence ID" value="NZ_CP109134.1"/>
</dbReference>
<sequence>MATPAEPTYQEQTFPTIDEAEEAAVREGRRSTSPEPNVNQGGHGGIRPLGAARQILEKPAPFDSVENEFYRRVRAGSYPDLEPVVPASYTAAQVRDRLGDQLDATAGNALDDQRHIYIENITSDMSQSKILDAKIGRSTTSYRENKAQQEKSSWDAGVKSFKFALGIDPVTGSTQRGWRIVAGTDASGIRVLDGMQSQSILSKFSEDPAVWDQLIGKMQGIRDAAARSDLGFIAASVFSVHGTQNGETKVDARLIDFAHAIDARNPFKQSPSPSPEGSPRLGGGPAAPDLTRLKDKYRNQFLAGMDSLIKDATRVRTTKTALATMNPTHVRPRSASPQQQPAVTAPTNTTNTARRR</sequence>
<dbReference type="EMBL" id="CP109134">
    <property type="protein sequence ID" value="WSD10506.1"/>
    <property type="molecule type" value="Genomic_DNA"/>
</dbReference>
<keyword evidence="1" id="KW-0808">Transferase</keyword>
<keyword evidence="2 4" id="KW-0418">Kinase</keyword>
<gene>
    <name evidence="4" type="ORF">OIE73_35525</name>
</gene>
<feature type="region of interest" description="Disordered" evidence="3">
    <location>
        <begin position="264"/>
        <end position="292"/>
    </location>
</feature>
<dbReference type="GeneID" id="91548000"/>
<dbReference type="PANTHER" id="PTHR12400">
    <property type="entry name" value="INOSITOL POLYPHOSPHATE KINASE"/>
    <property type="match status" value="1"/>
</dbReference>
<accession>A0ABZ1GZB8</accession>
<keyword evidence="5" id="KW-1185">Reference proteome</keyword>
<dbReference type="SUPFAM" id="SSF56104">
    <property type="entry name" value="SAICAR synthase-like"/>
    <property type="match status" value="1"/>
</dbReference>
<evidence type="ECO:0000256" key="1">
    <source>
        <dbReference type="ARBA" id="ARBA00022679"/>
    </source>
</evidence>
<dbReference type="PANTHER" id="PTHR12400:SF21">
    <property type="entry name" value="KINASE"/>
    <property type="match status" value="1"/>
</dbReference>
<dbReference type="Pfam" id="PF03770">
    <property type="entry name" value="IPK"/>
    <property type="match status" value="1"/>
</dbReference>
<dbReference type="GO" id="GO:0016301">
    <property type="term" value="F:kinase activity"/>
    <property type="evidence" value="ECO:0007669"/>
    <property type="project" value="UniProtKB-KW"/>
</dbReference>
<feature type="compositionally biased region" description="Basic and acidic residues" evidence="3">
    <location>
        <begin position="23"/>
        <end position="32"/>
    </location>
</feature>
<dbReference type="Proteomes" id="UP001335325">
    <property type="component" value="Chromosome"/>
</dbReference>
<evidence type="ECO:0000256" key="2">
    <source>
        <dbReference type="ARBA" id="ARBA00022777"/>
    </source>
</evidence>
<reference evidence="4 5" key="1">
    <citation type="submission" date="2022-10" db="EMBL/GenBank/DDBJ databases">
        <title>The complete genomes of actinobacterial strains from the NBC collection.</title>
        <authorList>
            <person name="Joergensen T.S."/>
            <person name="Alvarez Arevalo M."/>
            <person name="Sterndorff E.B."/>
            <person name="Faurdal D."/>
            <person name="Vuksanovic O."/>
            <person name="Mourched A.-S."/>
            <person name="Charusanti P."/>
            <person name="Shaw S."/>
            <person name="Blin K."/>
            <person name="Weber T."/>
        </authorList>
    </citation>
    <scope>NUCLEOTIDE SEQUENCE [LARGE SCALE GENOMIC DNA]</scope>
    <source>
        <strain evidence="4 5">NBC 01753</strain>
    </source>
</reference>
<protein>
    <submittedName>
        <fullName evidence="4">Inositol polyphosphate kinase family protein</fullName>
    </submittedName>
</protein>
<feature type="compositionally biased region" description="Low complexity" evidence="3">
    <location>
        <begin position="337"/>
        <end position="356"/>
    </location>
</feature>
<dbReference type="InterPro" id="IPR038286">
    <property type="entry name" value="IPK_sf"/>
</dbReference>
<feature type="region of interest" description="Disordered" evidence="3">
    <location>
        <begin position="1"/>
        <end position="52"/>
    </location>
</feature>
<evidence type="ECO:0000313" key="5">
    <source>
        <dbReference type="Proteomes" id="UP001335325"/>
    </source>
</evidence>